<comment type="caution">
    <text evidence="1">The sequence shown here is derived from an EMBL/GenBank/DDBJ whole genome shotgun (WGS) entry which is preliminary data.</text>
</comment>
<gene>
    <name evidence="1" type="ORF">GpartN1_g7437.t1</name>
</gene>
<evidence type="ECO:0000313" key="1">
    <source>
        <dbReference type="EMBL" id="GJQ15646.1"/>
    </source>
</evidence>
<dbReference type="EMBL" id="BQMJ01000072">
    <property type="protein sequence ID" value="GJQ15646.1"/>
    <property type="molecule type" value="Genomic_DNA"/>
</dbReference>
<protein>
    <submittedName>
        <fullName evidence="1">Uncharacterized protein</fullName>
    </submittedName>
</protein>
<reference evidence="1" key="2">
    <citation type="submission" date="2022-01" db="EMBL/GenBank/DDBJ databases">
        <authorList>
            <person name="Hirooka S."/>
            <person name="Miyagishima S.Y."/>
        </authorList>
    </citation>
    <scope>NUCLEOTIDE SEQUENCE</scope>
    <source>
        <strain evidence="1">NBRC 102759</strain>
    </source>
</reference>
<evidence type="ECO:0000313" key="2">
    <source>
        <dbReference type="Proteomes" id="UP001061958"/>
    </source>
</evidence>
<proteinExistence type="predicted"/>
<reference evidence="1" key="1">
    <citation type="journal article" date="2022" name="Proc. Natl. Acad. Sci. U.S.A.">
        <title>Life cycle and functional genomics of the unicellular red alga Galdieria for elucidating algal and plant evolution and industrial use.</title>
        <authorList>
            <person name="Hirooka S."/>
            <person name="Itabashi T."/>
            <person name="Ichinose T.M."/>
            <person name="Onuma R."/>
            <person name="Fujiwara T."/>
            <person name="Yamashita S."/>
            <person name="Jong L.W."/>
            <person name="Tomita R."/>
            <person name="Iwane A.H."/>
            <person name="Miyagishima S.Y."/>
        </authorList>
    </citation>
    <scope>NUCLEOTIDE SEQUENCE</scope>
    <source>
        <strain evidence="1">NBRC 102759</strain>
    </source>
</reference>
<organism evidence="1 2">
    <name type="scientific">Galdieria partita</name>
    <dbReference type="NCBI Taxonomy" id="83374"/>
    <lineage>
        <taxon>Eukaryota</taxon>
        <taxon>Rhodophyta</taxon>
        <taxon>Bangiophyceae</taxon>
        <taxon>Galdieriales</taxon>
        <taxon>Galdieriaceae</taxon>
        <taxon>Galdieria</taxon>
    </lineage>
</organism>
<dbReference type="AlphaFoldDB" id="A0A9C7Q5X6"/>
<keyword evidence="2" id="KW-1185">Reference proteome</keyword>
<dbReference type="Proteomes" id="UP001061958">
    <property type="component" value="Unassembled WGS sequence"/>
</dbReference>
<name>A0A9C7Q5X6_9RHOD</name>
<accession>A0A9C7Q5X6</accession>
<sequence length="168" mass="18143">MENSLSSGIMDCSDIYLSTVLSPTPFSLSLKGNLVDLEKSSSLNNLSDTTGSQHSVTGYSFLAFAEKYLDVPSRRMDCYDGLPCSLSSSSCSPTTMTKNSTKTTDLGVSYVSSLFGSSVTSCDSEENSAELLLHQEDTLAIEMNGWNEEELSSSIHYSRISVDSEHDG</sequence>